<organism evidence="1">
    <name type="scientific">bioreactor metagenome</name>
    <dbReference type="NCBI Taxonomy" id="1076179"/>
    <lineage>
        <taxon>unclassified sequences</taxon>
        <taxon>metagenomes</taxon>
        <taxon>ecological metagenomes</taxon>
    </lineage>
</organism>
<gene>
    <name evidence="1" type="ORF">SDC9_54160</name>
</gene>
<comment type="caution">
    <text evidence="1">The sequence shown here is derived from an EMBL/GenBank/DDBJ whole genome shotgun (WGS) entry which is preliminary data.</text>
</comment>
<dbReference type="Gene3D" id="3.30.565.10">
    <property type="entry name" value="Histidine kinase-like ATPase, C-terminal domain"/>
    <property type="match status" value="1"/>
</dbReference>
<dbReference type="AlphaFoldDB" id="A0A644WW68"/>
<accession>A0A644WW68</accession>
<protein>
    <submittedName>
        <fullName evidence="1">Uncharacterized protein</fullName>
    </submittedName>
</protein>
<dbReference type="SUPFAM" id="SSF55874">
    <property type="entry name" value="ATPase domain of HSP90 chaperone/DNA topoisomerase II/histidine kinase"/>
    <property type="match status" value="1"/>
</dbReference>
<proteinExistence type="predicted"/>
<name>A0A644WW68_9ZZZZ</name>
<dbReference type="EMBL" id="VSSQ01001382">
    <property type="protein sequence ID" value="MPM07851.1"/>
    <property type="molecule type" value="Genomic_DNA"/>
</dbReference>
<evidence type="ECO:0000313" key="1">
    <source>
        <dbReference type="EMBL" id="MPM07851.1"/>
    </source>
</evidence>
<reference evidence="1" key="1">
    <citation type="submission" date="2019-08" db="EMBL/GenBank/DDBJ databases">
        <authorList>
            <person name="Kucharzyk K."/>
            <person name="Murdoch R.W."/>
            <person name="Higgins S."/>
            <person name="Loffler F."/>
        </authorList>
    </citation>
    <scope>NUCLEOTIDE SEQUENCE</scope>
</reference>
<sequence length="313" mass="35894">MLIMANNFFKPVGSKIFIINFYTFSKIENLIVWVNRSRYKNLDKIKYPAKAVIIDFSKCKPNIKPYHITPLACIIHEYQSKGYVIKLKNIPNNIECYLSSFNFQQFTENGSMIDIPVSSDCKILPLWLIKRNTYNLYPNRAKEYFENNHFDGLSLWPLSISLAELMNNIFDHSDSPIPGYTFTQYNATQDSIITCVCDFGVGIPVKVNNYLQTNNRGKLTNTGALLKAFEMNFSTKSQPHNKGYGLDNIISNIKLLNSKALIISNNVVYRIFPDNIEYTSELTVNFPGSLFVIWLNVNNLSVKEEEFADEAPL</sequence>
<dbReference type="InterPro" id="IPR036890">
    <property type="entry name" value="HATPase_C_sf"/>
</dbReference>